<dbReference type="Gene3D" id="1.25.70.10">
    <property type="entry name" value="Transcription termination factor 3, mitochondrial"/>
    <property type="match status" value="1"/>
</dbReference>
<keyword evidence="4" id="KW-1185">Reference proteome</keyword>
<dbReference type="AlphaFoldDB" id="A0A9N9QTK2"/>
<dbReference type="PANTHER" id="PTHR15437">
    <property type="entry name" value="TRANSCRIPTION TERMINATION FACTOR, MITOCHONDRIAL"/>
    <property type="match status" value="1"/>
</dbReference>
<dbReference type="EMBL" id="OU893341">
    <property type="protein sequence ID" value="CAG9783003.1"/>
    <property type="molecule type" value="Genomic_DNA"/>
</dbReference>
<dbReference type="InterPro" id="IPR003690">
    <property type="entry name" value="MTERF"/>
</dbReference>
<dbReference type="InterPro" id="IPR038538">
    <property type="entry name" value="MTERF_sf"/>
</dbReference>
<dbReference type="PANTHER" id="PTHR15437:SF7">
    <property type="entry name" value="TRANSCRIPTION TERMINATION FACTOR 5, MITOCHONDRIAL"/>
    <property type="match status" value="1"/>
</dbReference>
<comment type="similarity">
    <text evidence="1">Belongs to the mTERF family.</text>
</comment>
<accession>A0A9N9QTK2</accession>
<evidence type="ECO:0000313" key="3">
    <source>
        <dbReference type="EMBL" id="CAG9783003.1"/>
    </source>
</evidence>
<gene>
    <name evidence="3" type="ORF">DIATSA_LOCUS1211</name>
</gene>
<reference evidence="3" key="1">
    <citation type="submission" date="2021-12" db="EMBL/GenBank/DDBJ databases">
        <authorList>
            <person name="King R."/>
        </authorList>
    </citation>
    <scope>NUCLEOTIDE SEQUENCE</scope>
</reference>
<keyword evidence="2" id="KW-0809">Transit peptide</keyword>
<dbReference type="OrthoDB" id="10064535at2759"/>
<evidence type="ECO:0000256" key="2">
    <source>
        <dbReference type="ARBA" id="ARBA00022946"/>
    </source>
</evidence>
<organism evidence="3 4">
    <name type="scientific">Diatraea saccharalis</name>
    <name type="common">sugarcane borer</name>
    <dbReference type="NCBI Taxonomy" id="40085"/>
    <lineage>
        <taxon>Eukaryota</taxon>
        <taxon>Metazoa</taxon>
        <taxon>Ecdysozoa</taxon>
        <taxon>Arthropoda</taxon>
        <taxon>Hexapoda</taxon>
        <taxon>Insecta</taxon>
        <taxon>Pterygota</taxon>
        <taxon>Neoptera</taxon>
        <taxon>Endopterygota</taxon>
        <taxon>Lepidoptera</taxon>
        <taxon>Glossata</taxon>
        <taxon>Ditrysia</taxon>
        <taxon>Pyraloidea</taxon>
        <taxon>Crambidae</taxon>
        <taxon>Crambinae</taxon>
        <taxon>Diatraea</taxon>
    </lineage>
</organism>
<evidence type="ECO:0000313" key="4">
    <source>
        <dbReference type="Proteomes" id="UP001153714"/>
    </source>
</evidence>
<proteinExistence type="inferred from homology"/>
<dbReference type="Proteomes" id="UP001153714">
    <property type="component" value="Chromosome 10"/>
</dbReference>
<sequence length="526" mass="61535">MISYMVLMGVRGSTIGSHYVLCHYLSTMKTNRSFLSKILNVNESKIEYICMKYPVIQKLEPKRITFLLQTLRQLGFSKKVLLEEPQLFSILPVTLKNRYSVLNECGINKITATHILTYLKIIKMKTVGELKQTNIIPSFLNIENRLANYMTQWPTALTSSIYGDVNKMTLYNLRLNIIQRYLELILDLSEVEFYRGIKTYPTIKHRPLHAINETFNLLQSVIMISNQKLKNNMYLIHTDPDNLKEIIYDFRSIGGIDIKEILRMRPKLATKSITSLMETRKILEEYGISNEAQKRCFDIYTLGPETVRERLEQAKQIPEFNTFFSHPRFLKMIHYKNTAMKRMRLLYSNNKKCLSLNILSGSTAHYEVYEKAPGDRLGKGKDLIFCISESLGNSYTMSDIRKKLRRHPFWINIPLVQVKYVYQKLSIEFSNTHIYENCAILLYPWNKIKNNLNLLDSNDRGKKGQVHEYLNLSKLNKSQKLSLVLYLLEKNHYFTGNGVWTEEKNKITNDIADISSHCENKLEYYS</sequence>
<dbReference type="GO" id="GO:0005759">
    <property type="term" value="C:mitochondrial matrix"/>
    <property type="evidence" value="ECO:0007669"/>
    <property type="project" value="TreeGrafter"/>
</dbReference>
<reference evidence="3" key="2">
    <citation type="submission" date="2022-10" db="EMBL/GenBank/DDBJ databases">
        <authorList>
            <consortium name="ENA_rothamsted_submissions"/>
            <consortium name="culmorum"/>
            <person name="King R."/>
        </authorList>
    </citation>
    <scope>NUCLEOTIDE SEQUENCE</scope>
</reference>
<evidence type="ECO:0008006" key="5">
    <source>
        <dbReference type="Google" id="ProtNLM"/>
    </source>
</evidence>
<name>A0A9N9QTK2_9NEOP</name>
<dbReference type="GO" id="GO:0006393">
    <property type="term" value="P:termination of mitochondrial transcription"/>
    <property type="evidence" value="ECO:0007669"/>
    <property type="project" value="TreeGrafter"/>
</dbReference>
<dbReference type="GO" id="GO:0003676">
    <property type="term" value="F:nucleic acid binding"/>
    <property type="evidence" value="ECO:0007669"/>
    <property type="project" value="InterPro"/>
</dbReference>
<protein>
    <recommendedName>
        <fullName evidence="5">Transcription termination factor 5, mitochondrial</fullName>
    </recommendedName>
</protein>
<evidence type="ECO:0000256" key="1">
    <source>
        <dbReference type="ARBA" id="ARBA00007692"/>
    </source>
</evidence>